<dbReference type="Pfam" id="PF00871">
    <property type="entry name" value="Acetate_kinase"/>
    <property type="match status" value="1"/>
</dbReference>
<dbReference type="PANTHER" id="PTHR21060">
    <property type="entry name" value="ACETATE KINASE"/>
    <property type="match status" value="1"/>
</dbReference>
<dbReference type="AlphaFoldDB" id="A0A7S2PEI3"/>
<evidence type="ECO:0000256" key="6">
    <source>
        <dbReference type="ARBA" id="ARBA00022840"/>
    </source>
</evidence>
<feature type="active site" description="Proton donor/acceptor" evidence="8">
    <location>
        <position position="192"/>
    </location>
</feature>
<keyword evidence="3 8" id="KW-0479">Metal-binding</keyword>
<dbReference type="SUPFAM" id="SSF53067">
    <property type="entry name" value="Actin-like ATPase domain"/>
    <property type="match status" value="2"/>
</dbReference>
<name>A0A7S2PEI3_9STRA</name>
<gene>
    <name evidence="9" type="ORF">LDAN0321_LOCUS13866</name>
</gene>
<keyword evidence="4 8" id="KW-0547">Nucleotide-binding</keyword>
<evidence type="ECO:0000256" key="8">
    <source>
        <dbReference type="HAMAP-Rule" id="MF_03131"/>
    </source>
</evidence>
<dbReference type="PANTHER" id="PTHR21060:SF21">
    <property type="entry name" value="ACETATE KINASE"/>
    <property type="match status" value="1"/>
</dbReference>
<feature type="binding site" evidence="8">
    <location>
        <begin position="268"/>
        <end position="272"/>
    </location>
    <ligand>
        <name>ATP</name>
        <dbReference type="ChEBI" id="CHEBI:30616"/>
    </ligand>
</feature>
<dbReference type="EC" id="2.7.2.1" evidence="8"/>
<feature type="site" description="Transition state stabilizer" evidence="8">
    <location>
        <position position="224"/>
    </location>
</feature>
<feature type="binding site" evidence="8">
    <location>
        <begin position="343"/>
        <end position="345"/>
    </location>
    <ligand>
        <name>ATP</name>
        <dbReference type="ChEBI" id="CHEBI:30616"/>
    </ligand>
</feature>
<reference evidence="9" key="1">
    <citation type="submission" date="2021-01" db="EMBL/GenBank/DDBJ databases">
        <authorList>
            <person name="Corre E."/>
            <person name="Pelletier E."/>
            <person name="Niang G."/>
            <person name="Scheremetjew M."/>
            <person name="Finn R."/>
            <person name="Kale V."/>
            <person name="Holt S."/>
            <person name="Cochrane G."/>
            <person name="Meng A."/>
            <person name="Brown T."/>
            <person name="Cohen L."/>
        </authorList>
    </citation>
    <scope>NUCLEOTIDE SEQUENCE</scope>
    <source>
        <strain evidence="9">B650</strain>
    </source>
</reference>
<comment type="cofactor">
    <cofactor evidence="8">
        <name>Mg(2+)</name>
        <dbReference type="ChEBI" id="CHEBI:18420"/>
    </cofactor>
</comment>
<feature type="site" description="Transition state stabilizer" evidence="8">
    <location>
        <position position="301"/>
    </location>
</feature>
<dbReference type="Gene3D" id="3.30.420.40">
    <property type="match status" value="2"/>
</dbReference>
<dbReference type="GO" id="GO:0008776">
    <property type="term" value="F:acetate kinase activity"/>
    <property type="evidence" value="ECO:0007669"/>
    <property type="project" value="UniProtKB-UniRule"/>
</dbReference>
<comment type="similarity">
    <text evidence="8">Belongs to the acetokinase family.</text>
</comment>
<dbReference type="PROSITE" id="PS01075">
    <property type="entry name" value="ACETATE_KINASE_1"/>
    <property type="match status" value="1"/>
</dbReference>
<dbReference type="InterPro" id="IPR000890">
    <property type="entry name" value="Aliphatic_acid_kin_short-chain"/>
</dbReference>
<dbReference type="EMBL" id="HBGY01021995">
    <property type="protein sequence ID" value="CAD9592412.1"/>
    <property type="molecule type" value="Transcribed_RNA"/>
</dbReference>
<evidence type="ECO:0000313" key="9">
    <source>
        <dbReference type="EMBL" id="CAD9592412.1"/>
    </source>
</evidence>
<organism evidence="9">
    <name type="scientific">Leptocylindrus danicus</name>
    <dbReference type="NCBI Taxonomy" id="163516"/>
    <lineage>
        <taxon>Eukaryota</taxon>
        <taxon>Sar</taxon>
        <taxon>Stramenopiles</taxon>
        <taxon>Ochrophyta</taxon>
        <taxon>Bacillariophyta</taxon>
        <taxon>Coscinodiscophyceae</taxon>
        <taxon>Chaetocerotophycidae</taxon>
        <taxon>Leptocylindrales</taxon>
        <taxon>Leptocylindraceae</taxon>
        <taxon>Leptocylindrus</taxon>
    </lineage>
</organism>
<dbReference type="HAMAP" id="MF_00020">
    <property type="entry name" value="Acetate_kinase"/>
    <property type="match status" value="1"/>
</dbReference>
<dbReference type="InterPro" id="IPR043129">
    <property type="entry name" value="ATPase_NBD"/>
</dbReference>
<feature type="binding site" evidence="8">
    <location>
        <position position="446"/>
    </location>
    <ligand>
        <name>Mg(2+)</name>
        <dbReference type="ChEBI" id="CHEBI:18420"/>
    </ligand>
</feature>
<evidence type="ECO:0000256" key="1">
    <source>
        <dbReference type="ARBA" id="ARBA00022490"/>
    </source>
</evidence>
<dbReference type="GO" id="GO:0005829">
    <property type="term" value="C:cytosol"/>
    <property type="evidence" value="ECO:0007669"/>
    <property type="project" value="TreeGrafter"/>
</dbReference>
<evidence type="ECO:0000256" key="5">
    <source>
        <dbReference type="ARBA" id="ARBA00022777"/>
    </source>
</evidence>
<comment type="pathway">
    <text evidence="8">Metabolic intermediate biosynthesis; acetyl-CoA biosynthesis; acetyl-CoA from acetate: step 1/2.</text>
</comment>
<feature type="binding site" evidence="8">
    <location>
        <position position="15"/>
    </location>
    <ligand>
        <name>ATP</name>
        <dbReference type="ChEBI" id="CHEBI:30616"/>
    </ligand>
</feature>
<dbReference type="InterPro" id="IPR004372">
    <property type="entry name" value="Ac/propionate_kinase"/>
</dbReference>
<protein>
    <recommendedName>
        <fullName evidence="8">Probable acetate kinase</fullName>
        <ecNumber evidence="8">2.7.2.1</ecNumber>
    </recommendedName>
    <alternativeName>
        <fullName evidence="8">Acetokinase</fullName>
    </alternativeName>
</protein>
<comment type="catalytic activity">
    <reaction evidence="8">
        <text>acetate + ATP = acetyl phosphate + ADP</text>
        <dbReference type="Rhea" id="RHEA:11352"/>
        <dbReference type="ChEBI" id="CHEBI:22191"/>
        <dbReference type="ChEBI" id="CHEBI:30089"/>
        <dbReference type="ChEBI" id="CHEBI:30616"/>
        <dbReference type="ChEBI" id="CHEBI:456216"/>
        <dbReference type="EC" id="2.7.2.1"/>
    </reaction>
</comment>
<keyword evidence="6 8" id="KW-0067">ATP-binding</keyword>
<dbReference type="InterPro" id="IPR023865">
    <property type="entry name" value="Aliphatic_acid_kinase_CS"/>
</dbReference>
<keyword evidence="7 8" id="KW-0460">Magnesium</keyword>
<evidence type="ECO:0000256" key="4">
    <source>
        <dbReference type="ARBA" id="ARBA00022741"/>
    </source>
</evidence>
<accession>A0A7S2PEI3</accession>
<dbReference type="GO" id="GO:0005524">
    <property type="term" value="F:ATP binding"/>
    <property type="evidence" value="ECO:0007669"/>
    <property type="project" value="UniProtKB-KW"/>
</dbReference>
<dbReference type="NCBIfam" id="TIGR00016">
    <property type="entry name" value="ackA"/>
    <property type="match status" value="1"/>
</dbReference>
<evidence type="ECO:0000256" key="3">
    <source>
        <dbReference type="ARBA" id="ARBA00022723"/>
    </source>
</evidence>
<evidence type="ECO:0000256" key="2">
    <source>
        <dbReference type="ARBA" id="ARBA00022679"/>
    </source>
</evidence>
<keyword evidence="1" id="KW-0963">Cytoplasm</keyword>
<keyword evidence="2 8" id="KW-0808">Transferase</keyword>
<dbReference type="GO" id="GO:0006083">
    <property type="term" value="P:acetate metabolic process"/>
    <property type="evidence" value="ECO:0007669"/>
    <property type="project" value="TreeGrafter"/>
</dbReference>
<proteinExistence type="inferred from homology"/>
<dbReference type="UniPathway" id="UPA00340">
    <property type="reaction ID" value="UER00458"/>
</dbReference>
<evidence type="ECO:0000256" key="7">
    <source>
        <dbReference type="ARBA" id="ARBA00022842"/>
    </source>
</evidence>
<feature type="binding site" evidence="8">
    <location>
        <position position="135"/>
    </location>
    <ligand>
        <name>substrate</name>
    </ligand>
</feature>
<keyword evidence="5 8" id="KW-0418">Kinase</keyword>
<feature type="binding site" evidence="8">
    <location>
        <begin position="392"/>
        <end position="396"/>
    </location>
    <ligand>
        <name>ATP</name>
        <dbReference type="ChEBI" id="CHEBI:30616"/>
    </ligand>
</feature>
<dbReference type="PROSITE" id="PS01076">
    <property type="entry name" value="ACETATE_KINASE_2"/>
    <property type="match status" value="1"/>
</dbReference>
<sequence>MKTVLAINSGSSSLKATLLQSTVKNGSNEGSSTARLLLAHAERLGTPQSFITVKTAAIAPERPKALPLSQTSRSLSNIIIEDTADSNDGNNQHEHFTKRRIEEANMTHKDALLHILSEIRQRGDWMDSIVAVGHRVVHGGTKFTQSTIVDKDTLLGIESVSHLAPLHNPANLEGIRILMEELPNVPSVAVFDTSFHTTMPPRAYTYPLPKQYREELEVRKYGFHGTSVNYVMKKAEGMIMLARSAGSISRNNGSGIDACGGSKMIIAHLGNGASVTAVANGKSVDTTMGFTPLEGLMMGTRCGSVDPAIVAYVAKQKNISADQVTTELNKSSGLKGITEGTIDMRCVLDAATKGDAKYQLALDMFVYILAKQIAGMAIACGGFIDALVFTAGIGENSAIIRSRTVELIATMLNLKLDSEKNECTNEGIISTDSEKRPLILVVPTDEEAMICSECMRLVGDM</sequence>
<dbReference type="GO" id="GO:0000287">
    <property type="term" value="F:magnesium ion binding"/>
    <property type="evidence" value="ECO:0007669"/>
    <property type="project" value="UniProtKB-UniRule"/>
</dbReference>
<feature type="binding site" evidence="8">
    <location>
        <position position="8"/>
    </location>
    <ligand>
        <name>Mg(2+)</name>
        <dbReference type="ChEBI" id="CHEBI:18420"/>
    </ligand>
</feature>
<dbReference type="GO" id="GO:0006085">
    <property type="term" value="P:acetyl-CoA biosynthetic process"/>
    <property type="evidence" value="ECO:0007669"/>
    <property type="project" value="UniProtKB-UniRule"/>
</dbReference>